<evidence type="ECO:0000313" key="1">
    <source>
        <dbReference type="EMBL" id="MBB5054052.1"/>
    </source>
</evidence>
<proteinExistence type="predicted"/>
<evidence type="ECO:0008006" key="3">
    <source>
        <dbReference type="Google" id="ProtNLM"/>
    </source>
</evidence>
<evidence type="ECO:0000313" key="2">
    <source>
        <dbReference type="Proteomes" id="UP000521227"/>
    </source>
</evidence>
<organism evidence="1 2">
    <name type="scientific">Afipia massiliensis</name>
    <dbReference type="NCBI Taxonomy" id="211460"/>
    <lineage>
        <taxon>Bacteria</taxon>
        <taxon>Pseudomonadati</taxon>
        <taxon>Pseudomonadota</taxon>
        <taxon>Alphaproteobacteria</taxon>
        <taxon>Hyphomicrobiales</taxon>
        <taxon>Nitrobacteraceae</taxon>
        <taxon>Afipia</taxon>
    </lineage>
</organism>
<dbReference type="InterPro" id="IPR032349">
    <property type="entry name" value="DUF4865"/>
</dbReference>
<reference evidence="1 2" key="1">
    <citation type="submission" date="2020-08" db="EMBL/GenBank/DDBJ databases">
        <title>Genomic Encyclopedia of Type Strains, Phase IV (KMG-IV): sequencing the most valuable type-strain genomes for metagenomic binning, comparative biology and taxonomic classification.</title>
        <authorList>
            <person name="Goeker M."/>
        </authorList>
    </citation>
    <scope>NUCLEOTIDE SEQUENCE [LARGE SCALE GENOMIC DNA]</scope>
    <source>
        <strain evidence="1 2">DSM 17498</strain>
    </source>
</reference>
<sequence length="233" mass="25877">MADRVWAVARSCRHQRAAGLLLSAAALGLSFASPGKEKPRMTIVHYAHRLTADFDFGPLRRWLKERGAIWDAVPELYFKGFLLREAGCFGATANNFSSLYLWQHDKAFRDWLLRGGYKIITDIYGRAQIETFLTLDAFRGKAGEARFLYRDDIAIPLDADLTAAFAKEIELARERAIQPDVISAVVGLDPLNWKFVRVLLSEAEPDASARGVAYQIAHLSAPLLGTLSPGAAR</sequence>
<dbReference type="EMBL" id="JACHIJ010000006">
    <property type="protein sequence ID" value="MBB5054052.1"/>
    <property type="molecule type" value="Genomic_DNA"/>
</dbReference>
<protein>
    <recommendedName>
        <fullName evidence="3">DUF4865 family protein</fullName>
    </recommendedName>
</protein>
<dbReference type="RefSeq" id="WP_210312130.1">
    <property type="nucleotide sequence ID" value="NZ_JACHIJ010000006.1"/>
</dbReference>
<dbReference type="AlphaFoldDB" id="A0A840N592"/>
<dbReference type="Pfam" id="PF16157">
    <property type="entry name" value="DUF4865"/>
    <property type="match status" value="1"/>
</dbReference>
<comment type="caution">
    <text evidence="1">The sequence shown here is derived from an EMBL/GenBank/DDBJ whole genome shotgun (WGS) entry which is preliminary data.</text>
</comment>
<dbReference type="Proteomes" id="UP000521227">
    <property type="component" value="Unassembled WGS sequence"/>
</dbReference>
<gene>
    <name evidence="1" type="ORF">HNQ36_004054</name>
</gene>
<name>A0A840N592_9BRAD</name>
<accession>A0A840N592</accession>